<name>A0A327YL89_9FLAO</name>
<feature type="domain" description="TonB-dependent receptor plug" evidence="10">
    <location>
        <begin position="146"/>
        <end position="224"/>
    </location>
</feature>
<dbReference type="SUPFAM" id="SSF56935">
    <property type="entry name" value="Porins"/>
    <property type="match status" value="1"/>
</dbReference>
<evidence type="ECO:0000256" key="3">
    <source>
        <dbReference type="ARBA" id="ARBA00022452"/>
    </source>
</evidence>
<dbReference type="InterPro" id="IPR012910">
    <property type="entry name" value="Plug_dom"/>
</dbReference>
<keyword evidence="13" id="KW-1185">Reference proteome</keyword>
<keyword evidence="2 7" id="KW-0813">Transport</keyword>
<keyword evidence="5 7" id="KW-0472">Membrane</keyword>
<dbReference type="InterPro" id="IPR039426">
    <property type="entry name" value="TonB-dep_rcpt-like"/>
</dbReference>
<dbReference type="PROSITE" id="PS52016">
    <property type="entry name" value="TONB_DEPENDENT_REC_3"/>
    <property type="match status" value="1"/>
</dbReference>
<evidence type="ECO:0000256" key="4">
    <source>
        <dbReference type="ARBA" id="ARBA00022692"/>
    </source>
</evidence>
<dbReference type="Gene3D" id="2.40.170.20">
    <property type="entry name" value="TonB-dependent receptor, beta-barrel domain"/>
    <property type="match status" value="1"/>
</dbReference>
<evidence type="ECO:0000259" key="10">
    <source>
        <dbReference type="Pfam" id="PF07715"/>
    </source>
</evidence>
<evidence type="ECO:0000313" key="12">
    <source>
        <dbReference type="EMBL" id="RAK21728.1"/>
    </source>
</evidence>
<keyword evidence="3 7" id="KW-1134">Transmembrane beta strand</keyword>
<feature type="domain" description="Outer membrane protein beta-barrel" evidence="11">
    <location>
        <begin position="380"/>
        <end position="813"/>
    </location>
</feature>
<dbReference type="InterPro" id="IPR036942">
    <property type="entry name" value="Beta-barrel_TonB_sf"/>
</dbReference>
<dbReference type="Gene3D" id="2.170.130.10">
    <property type="entry name" value="TonB-dependent receptor, plug domain"/>
    <property type="match status" value="1"/>
</dbReference>
<evidence type="ECO:0000256" key="7">
    <source>
        <dbReference type="PROSITE-ProRule" id="PRU01360"/>
    </source>
</evidence>
<dbReference type="RefSeq" id="WP_111567171.1">
    <property type="nucleotide sequence ID" value="NZ_QLMI01000005.1"/>
</dbReference>
<accession>A0A327YL89</accession>
<sequence>MNKKILIATLSLFLSLTAFAQRPDAKKVTISGKVIEKGTDFPLEYATIVFENAKTKQLSGGITDENGNFKFEVSAGNYNVRVEFISFKTLPLQQKEFNTDTNLGVIQMAADVAQLNEIEVIAEKSTVEIKLDKRVYNVGKDMMVKGGTVSDVLDNVPSVTVDAEGTVALRGNENVKILIDGRPSGLAGINIADALKLLPADAVEKVEVITNPSARYDAEGGGGIINIVLRKGKANGVNGSIMVNAGDPETYGTSINLNKKSDDYNLFSNFGYNYRNNPGNSMVDAEYYNSDGTTKNFINERRTNDRLSEGFNANFGIDLNLSKSLTWTNALTFRENRGKNPDNVFFYNFDSGFNPTSTRNRFNDQRSDEFSIEYASNFVKKFKKDDHKLTVDIAISQNRENEFATISDQILGNPSSLDTEETSNTQKQQRNLIQADYVLPIGKNGRFEAGYRGSFLNNLTDFTVTPDDSNFSNTLEYIENVNALYMQYGSKIDKFSYFFGLRFEDSNIEVNSLTENDYNTKKYNNLFPSATFNYEFSESSSVSLSYSKRINRPRGRFLNPVSSLSSNINIFQGNPDLDPSMTDAIDLGYLKKWNKLTFNTSAYINITNDSFQFIRRESGLFATTIVDGEDIVDPVTGDVTPIGGTDIRTPVILSTPINLAKEYRAGFEFNLNYTPYKWWRLNGNFNAFRSETQGDYSYVDYLGNTINQNFDNVAFTWFARINSKVTLPYKIDWQTNGTYNAPQTNAQGKSLGVASMNLAFSKDILKDKGTIALNVSDVFNSRKRIMETEIPNVVSSYSEMQWRERQVMLTFTYRFNKQKNERDRQPRREDNGGEGDFMGRP</sequence>
<comment type="subcellular location">
    <subcellularLocation>
        <location evidence="1 7">Cell outer membrane</location>
        <topology evidence="1 7">Multi-pass membrane protein</topology>
    </subcellularLocation>
</comment>
<dbReference type="SUPFAM" id="SSF49464">
    <property type="entry name" value="Carboxypeptidase regulatory domain-like"/>
    <property type="match status" value="1"/>
</dbReference>
<feature type="signal peptide" evidence="9">
    <location>
        <begin position="1"/>
        <end position="20"/>
    </location>
</feature>
<evidence type="ECO:0000259" key="11">
    <source>
        <dbReference type="Pfam" id="PF14905"/>
    </source>
</evidence>
<feature type="region of interest" description="Disordered" evidence="8">
    <location>
        <begin position="818"/>
        <end position="841"/>
    </location>
</feature>
<keyword evidence="12" id="KW-0675">Receptor</keyword>
<gene>
    <name evidence="12" type="ORF">B0I03_105161</name>
</gene>
<proteinExistence type="inferred from homology"/>
<comment type="similarity">
    <text evidence="7">Belongs to the TonB-dependent receptor family.</text>
</comment>
<dbReference type="Proteomes" id="UP000249620">
    <property type="component" value="Unassembled WGS sequence"/>
</dbReference>
<feature type="chain" id="PRO_5016305864" evidence="9">
    <location>
        <begin position="21"/>
        <end position="841"/>
    </location>
</feature>
<evidence type="ECO:0000256" key="1">
    <source>
        <dbReference type="ARBA" id="ARBA00004571"/>
    </source>
</evidence>
<dbReference type="InterPro" id="IPR041700">
    <property type="entry name" value="OMP_b-brl_3"/>
</dbReference>
<evidence type="ECO:0000256" key="9">
    <source>
        <dbReference type="SAM" id="SignalP"/>
    </source>
</evidence>
<comment type="caution">
    <text evidence="12">The sequence shown here is derived from an EMBL/GenBank/DDBJ whole genome shotgun (WGS) entry which is preliminary data.</text>
</comment>
<evidence type="ECO:0000313" key="13">
    <source>
        <dbReference type="Proteomes" id="UP000249620"/>
    </source>
</evidence>
<reference evidence="12 13" key="1">
    <citation type="submission" date="2018-06" db="EMBL/GenBank/DDBJ databases">
        <title>Genomic Encyclopedia of Type Strains, Phase III (KMG-III): the genomes of soil and plant-associated and newly described type strains.</title>
        <authorList>
            <person name="Whitman W."/>
        </authorList>
    </citation>
    <scope>NUCLEOTIDE SEQUENCE [LARGE SCALE GENOMIC DNA]</scope>
    <source>
        <strain evidence="12 13">CGMCC 1.12398</strain>
    </source>
</reference>
<evidence type="ECO:0000256" key="5">
    <source>
        <dbReference type="ARBA" id="ARBA00023136"/>
    </source>
</evidence>
<dbReference type="Pfam" id="PF07715">
    <property type="entry name" value="Plug"/>
    <property type="match status" value="1"/>
</dbReference>
<keyword evidence="9" id="KW-0732">Signal</keyword>
<dbReference type="InterPro" id="IPR037066">
    <property type="entry name" value="Plug_dom_sf"/>
</dbReference>
<evidence type="ECO:0000256" key="8">
    <source>
        <dbReference type="SAM" id="MobiDB-lite"/>
    </source>
</evidence>
<keyword evidence="4 7" id="KW-0812">Transmembrane</keyword>
<organism evidence="12 13">
    <name type="scientific">Flavobacterium aquaticum</name>
    <dbReference type="NCBI Taxonomy" id="1236486"/>
    <lineage>
        <taxon>Bacteria</taxon>
        <taxon>Pseudomonadati</taxon>
        <taxon>Bacteroidota</taxon>
        <taxon>Flavobacteriia</taxon>
        <taxon>Flavobacteriales</taxon>
        <taxon>Flavobacteriaceae</taxon>
        <taxon>Flavobacterium</taxon>
    </lineage>
</organism>
<dbReference type="AlphaFoldDB" id="A0A327YL89"/>
<dbReference type="PANTHER" id="PTHR40980:SF4">
    <property type="entry name" value="TONB-DEPENDENT RECEPTOR-LIKE BETA-BARREL DOMAIN-CONTAINING PROTEIN"/>
    <property type="match status" value="1"/>
</dbReference>
<evidence type="ECO:0000256" key="6">
    <source>
        <dbReference type="ARBA" id="ARBA00023237"/>
    </source>
</evidence>
<dbReference type="Gene3D" id="2.60.40.1120">
    <property type="entry name" value="Carboxypeptidase-like, regulatory domain"/>
    <property type="match status" value="1"/>
</dbReference>
<dbReference type="Pfam" id="PF14905">
    <property type="entry name" value="OMP_b-brl_3"/>
    <property type="match status" value="1"/>
</dbReference>
<evidence type="ECO:0000256" key="2">
    <source>
        <dbReference type="ARBA" id="ARBA00022448"/>
    </source>
</evidence>
<dbReference type="Pfam" id="PF13715">
    <property type="entry name" value="CarbopepD_reg_2"/>
    <property type="match status" value="1"/>
</dbReference>
<dbReference type="EMBL" id="QLMI01000005">
    <property type="protein sequence ID" value="RAK21728.1"/>
    <property type="molecule type" value="Genomic_DNA"/>
</dbReference>
<keyword evidence="6 7" id="KW-0998">Cell outer membrane</keyword>
<dbReference type="InterPro" id="IPR008969">
    <property type="entry name" value="CarboxyPept-like_regulatory"/>
</dbReference>
<dbReference type="GO" id="GO:0009279">
    <property type="term" value="C:cell outer membrane"/>
    <property type="evidence" value="ECO:0007669"/>
    <property type="project" value="UniProtKB-SubCell"/>
</dbReference>
<dbReference type="PANTHER" id="PTHR40980">
    <property type="entry name" value="PLUG DOMAIN-CONTAINING PROTEIN"/>
    <property type="match status" value="1"/>
</dbReference>
<dbReference type="OrthoDB" id="8764943at2"/>
<protein>
    <submittedName>
        <fullName evidence="12">Outer membrane receptor protein involved in Fe transport</fullName>
    </submittedName>
</protein>